<dbReference type="EMBL" id="OQ622093">
    <property type="protein sequence ID" value="WGH28283.1"/>
    <property type="molecule type" value="Genomic_DNA"/>
</dbReference>
<dbReference type="Gene3D" id="3.30.460.10">
    <property type="entry name" value="Beta Polymerase, domain 2"/>
    <property type="match status" value="1"/>
</dbReference>
<name>A0AAF0K285_9CAUD</name>
<keyword evidence="2" id="KW-1185">Reference proteome</keyword>
<reference evidence="1" key="1">
    <citation type="submission" date="2023-03" db="EMBL/GenBank/DDBJ databases">
        <authorList>
            <person name="Chen D."/>
        </authorList>
    </citation>
    <scope>NUCLEOTIDE SEQUENCE</scope>
</reference>
<dbReference type="PROSITE" id="PS51257">
    <property type="entry name" value="PROKAR_LIPOPROTEIN"/>
    <property type="match status" value="1"/>
</dbReference>
<evidence type="ECO:0000313" key="2">
    <source>
        <dbReference type="Proteomes" id="UP001240123"/>
    </source>
</evidence>
<gene>
    <name evidence="1" type="ORF">10P302A_gene0023</name>
</gene>
<protein>
    <submittedName>
        <fullName evidence="1">Polymerase</fullName>
    </submittedName>
</protein>
<organism evidence="1 2">
    <name type="scientific">Pseudomonas phage 10P302A</name>
    <dbReference type="NCBI Taxonomy" id="3038233"/>
    <lineage>
        <taxon>Viruses</taxon>
        <taxon>Duplodnaviria</taxon>
        <taxon>Heunggongvirae</taxon>
        <taxon>Uroviricota</taxon>
        <taxon>Caudoviricetes</taxon>
        <taxon>Autographivirales</taxon>
        <taxon>Autotranscriptaviridae</taxon>
        <taxon>Studiervirinae</taxon>
        <taxon>Cankvirus</taxon>
        <taxon>Cankvirus cv10P302A</taxon>
    </lineage>
</organism>
<dbReference type="Proteomes" id="UP001240123">
    <property type="component" value="Segment"/>
</dbReference>
<sequence length="184" mass="20426">MNRSLLQGGFDLCEHLIDNGIGAIIAGGCARDLFFSVEPKDIDIICAGTDPETVSRALDAGGYTYHKFPKYHTGSDSDRLQGVWKIEGCEIDVILYEVDCVTEAIQKFDFNLNQFAISGIQRGIEGATIRFMGAAHWTNLVMLREDARGGRQEKMEAKWLALIHKAPMRDGRYVDEIEVADVVA</sequence>
<dbReference type="InterPro" id="IPR043519">
    <property type="entry name" value="NT_sf"/>
</dbReference>
<proteinExistence type="predicted"/>
<accession>A0AAF0K285</accession>
<evidence type="ECO:0000313" key="1">
    <source>
        <dbReference type="EMBL" id="WGH28283.1"/>
    </source>
</evidence>
<dbReference type="SUPFAM" id="SSF81301">
    <property type="entry name" value="Nucleotidyltransferase"/>
    <property type="match status" value="1"/>
</dbReference>